<evidence type="ECO:0000313" key="2">
    <source>
        <dbReference type="Proteomes" id="UP001204798"/>
    </source>
</evidence>
<comment type="caution">
    <text evidence="1">The sequence shown here is derived from an EMBL/GenBank/DDBJ whole genome shotgun (WGS) entry which is preliminary data.</text>
</comment>
<keyword evidence="2" id="KW-1185">Reference proteome</keyword>
<protein>
    <submittedName>
        <fullName evidence="1">Uncharacterized protein</fullName>
    </submittedName>
</protein>
<sequence length="132" mass="14424">MKLSELLNRLLEGTPLTVLLREDFDLPQPEALTQPEVHAAIGDAVAEAAKANGLSVRGAYAFGEWLAELCSGWSTRFANESDIMLLDEAFGQAAYNNPKEVIRLYLLPTWEALGDHLPEVQRGVAAAFEAAR</sequence>
<proteinExistence type="predicted"/>
<dbReference type="EMBL" id="JANUCP010000004">
    <property type="protein sequence ID" value="MCS3919802.1"/>
    <property type="molecule type" value="Genomic_DNA"/>
</dbReference>
<evidence type="ECO:0000313" key="1">
    <source>
        <dbReference type="EMBL" id="MCS3919802.1"/>
    </source>
</evidence>
<organism evidence="1 2">
    <name type="scientific">Candidatus Fervidibacter sacchari</name>
    <dbReference type="NCBI Taxonomy" id="1448929"/>
    <lineage>
        <taxon>Bacteria</taxon>
        <taxon>Candidatus Fervidibacterota</taxon>
        <taxon>Candidatus Fervidibacter</taxon>
    </lineage>
</organism>
<name>A0ABT2EPE1_9BACT</name>
<accession>A0ABT2EPE1</accession>
<gene>
    <name evidence="1" type="ORF">M2350_002219</name>
</gene>
<dbReference type="RefSeq" id="WP_259096649.1">
    <property type="nucleotide sequence ID" value="NZ_CP130454.1"/>
</dbReference>
<reference evidence="1 2" key="1">
    <citation type="submission" date="2022-08" db="EMBL/GenBank/DDBJ databases">
        <title>Bacterial and archaeal communities from various locations to study Microbial Dark Matter (Phase II).</title>
        <authorList>
            <person name="Stepanauskas R."/>
        </authorList>
    </citation>
    <scope>NUCLEOTIDE SEQUENCE [LARGE SCALE GENOMIC DNA]</scope>
    <source>
        <strain evidence="1 2">PD1</strain>
    </source>
</reference>
<dbReference type="Proteomes" id="UP001204798">
    <property type="component" value="Unassembled WGS sequence"/>
</dbReference>